<proteinExistence type="predicted"/>
<protein>
    <submittedName>
        <fullName evidence="2">Uncharacterized protein</fullName>
    </submittedName>
</protein>
<sequence length="164" mass="18074">MGLSNYSAALVPSVAQQKQQWARSRQTLHDSSRDSCTSTCRPLEKILSEDTALGHNVFSELSIIYQPSSLPGHSTREPQQQCRIPSSSGHKPQQWITLDLAAVFSSAELGSTRKHRPACYKLADGSSPVPGPPACFTFYRREQRHRRSSSSRSSYPGNLASLPC</sequence>
<name>A0A9P4GG96_9PLEO</name>
<comment type="caution">
    <text evidence="2">The sequence shown here is derived from an EMBL/GenBank/DDBJ whole genome shotgun (WGS) entry which is preliminary data.</text>
</comment>
<dbReference type="AlphaFoldDB" id="A0A9P4GG96"/>
<feature type="region of interest" description="Disordered" evidence="1">
    <location>
        <begin position="69"/>
        <end position="91"/>
    </location>
</feature>
<feature type="region of interest" description="Disordered" evidence="1">
    <location>
        <begin position="140"/>
        <end position="164"/>
    </location>
</feature>
<organism evidence="2 3">
    <name type="scientific">Cucurbitaria berberidis CBS 394.84</name>
    <dbReference type="NCBI Taxonomy" id="1168544"/>
    <lineage>
        <taxon>Eukaryota</taxon>
        <taxon>Fungi</taxon>
        <taxon>Dikarya</taxon>
        <taxon>Ascomycota</taxon>
        <taxon>Pezizomycotina</taxon>
        <taxon>Dothideomycetes</taxon>
        <taxon>Pleosporomycetidae</taxon>
        <taxon>Pleosporales</taxon>
        <taxon>Pleosporineae</taxon>
        <taxon>Cucurbitariaceae</taxon>
        <taxon>Cucurbitaria</taxon>
    </lineage>
</organism>
<reference evidence="2" key="1">
    <citation type="submission" date="2020-01" db="EMBL/GenBank/DDBJ databases">
        <authorList>
            <consortium name="DOE Joint Genome Institute"/>
            <person name="Haridas S."/>
            <person name="Albert R."/>
            <person name="Binder M."/>
            <person name="Bloem J."/>
            <person name="Labutti K."/>
            <person name="Salamov A."/>
            <person name="Andreopoulos B."/>
            <person name="Baker S.E."/>
            <person name="Barry K."/>
            <person name="Bills G."/>
            <person name="Bluhm B.H."/>
            <person name="Cannon C."/>
            <person name="Castanera R."/>
            <person name="Culley D.E."/>
            <person name="Daum C."/>
            <person name="Ezra D."/>
            <person name="Gonzalez J.B."/>
            <person name="Henrissat B."/>
            <person name="Kuo A."/>
            <person name="Liang C."/>
            <person name="Lipzen A."/>
            <person name="Lutzoni F."/>
            <person name="Magnuson J."/>
            <person name="Mondo S."/>
            <person name="Nolan M."/>
            <person name="Ohm R."/>
            <person name="Pangilinan J."/>
            <person name="Park H.-J."/>
            <person name="Ramirez L."/>
            <person name="Alfaro M."/>
            <person name="Sun H."/>
            <person name="Tritt A."/>
            <person name="Yoshinaga Y."/>
            <person name="Zwiers L.-H."/>
            <person name="Turgeon B.G."/>
            <person name="Goodwin S.B."/>
            <person name="Spatafora J.W."/>
            <person name="Crous P.W."/>
            <person name="Grigoriev I.V."/>
        </authorList>
    </citation>
    <scope>NUCLEOTIDE SEQUENCE</scope>
    <source>
        <strain evidence="2">CBS 394.84</strain>
    </source>
</reference>
<dbReference type="RefSeq" id="XP_040787452.1">
    <property type="nucleotide sequence ID" value="XM_040926484.1"/>
</dbReference>
<evidence type="ECO:0000256" key="1">
    <source>
        <dbReference type="SAM" id="MobiDB-lite"/>
    </source>
</evidence>
<accession>A0A9P4GG96</accession>
<keyword evidence="3" id="KW-1185">Reference proteome</keyword>
<evidence type="ECO:0000313" key="2">
    <source>
        <dbReference type="EMBL" id="KAF1844889.1"/>
    </source>
</evidence>
<gene>
    <name evidence="2" type="ORF">K460DRAFT_100152</name>
</gene>
<dbReference type="Proteomes" id="UP000800039">
    <property type="component" value="Unassembled WGS sequence"/>
</dbReference>
<evidence type="ECO:0000313" key="3">
    <source>
        <dbReference type="Proteomes" id="UP000800039"/>
    </source>
</evidence>
<dbReference type="GeneID" id="63843735"/>
<dbReference type="EMBL" id="ML976616">
    <property type="protein sequence ID" value="KAF1844889.1"/>
    <property type="molecule type" value="Genomic_DNA"/>
</dbReference>